<name>A0A7N0TFL7_KALFE</name>
<dbReference type="InterPro" id="IPR000007">
    <property type="entry name" value="Tubby_C"/>
</dbReference>
<dbReference type="EnsemblPlants" id="Kaladp0036s0131.1.v1.1">
    <property type="protein sequence ID" value="Kaladp0036s0131.1.v1.1"/>
    <property type="gene ID" value="Kaladp0036s0131.v1.1"/>
</dbReference>
<dbReference type="Pfam" id="PF01167">
    <property type="entry name" value="Tub"/>
    <property type="match status" value="1"/>
</dbReference>
<comment type="similarity">
    <text evidence="1">Belongs to the TUB family.</text>
</comment>
<dbReference type="SUPFAM" id="SSF54518">
    <property type="entry name" value="Tubby C-terminal domain-like"/>
    <property type="match status" value="1"/>
</dbReference>
<feature type="region of interest" description="Disordered" evidence="2">
    <location>
        <begin position="132"/>
        <end position="153"/>
    </location>
</feature>
<dbReference type="PANTHER" id="PTHR16517:SF131">
    <property type="entry name" value="TUBBY-LIKE PROTEIN 8"/>
    <property type="match status" value="1"/>
</dbReference>
<evidence type="ECO:0000313" key="4">
    <source>
        <dbReference type="EnsemblPlants" id="Kaladp0036s0131.1.v1.1"/>
    </source>
</evidence>
<reference evidence="4" key="1">
    <citation type="submission" date="2021-01" db="UniProtKB">
        <authorList>
            <consortium name="EnsemblPlants"/>
        </authorList>
    </citation>
    <scope>IDENTIFICATION</scope>
</reference>
<evidence type="ECO:0000256" key="2">
    <source>
        <dbReference type="SAM" id="MobiDB-lite"/>
    </source>
</evidence>
<dbReference type="Proteomes" id="UP000594263">
    <property type="component" value="Unplaced"/>
</dbReference>
<feature type="region of interest" description="Disordered" evidence="2">
    <location>
        <begin position="1"/>
        <end position="88"/>
    </location>
</feature>
<evidence type="ECO:0000256" key="1">
    <source>
        <dbReference type="ARBA" id="ARBA00007129"/>
    </source>
</evidence>
<organism evidence="4 5">
    <name type="scientific">Kalanchoe fedtschenkoi</name>
    <name type="common">Lavender scallops</name>
    <name type="synonym">South American air plant</name>
    <dbReference type="NCBI Taxonomy" id="63787"/>
    <lineage>
        <taxon>Eukaryota</taxon>
        <taxon>Viridiplantae</taxon>
        <taxon>Streptophyta</taxon>
        <taxon>Embryophyta</taxon>
        <taxon>Tracheophyta</taxon>
        <taxon>Spermatophyta</taxon>
        <taxon>Magnoliopsida</taxon>
        <taxon>eudicotyledons</taxon>
        <taxon>Gunneridae</taxon>
        <taxon>Pentapetalae</taxon>
        <taxon>Saxifragales</taxon>
        <taxon>Crassulaceae</taxon>
        <taxon>Kalanchoe</taxon>
    </lineage>
</organism>
<dbReference type="InterPro" id="IPR025659">
    <property type="entry name" value="Tubby-like_C"/>
</dbReference>
<dbReference type="Gramene" id="Kaladp0036s0131.1.v1.1">
    <property type="protein sequence ID" value="Kaladp0036s0131.1.v1.1"/>
    <property type="gene ID" value="Kaladp0036s0131.v1.1"/>
</dbReference>
<dbReference type="AlphaFoldDB" id="A0A7N0TFL7"/>
<protein>
    <recommendedName>
        <fullName evidence="3">Tubby C-terminal domain-containing protein</fullName>
    </recommendedName>
</protein>
<dbReference type="GO" id="GO:0009620">
    <property type="term" value="P:response to fungus"/>
    <property type="evidence" value="ECO:0007669"/>
    <property type="project" value="EnsemblPlants"/>
</dbReference>
<dbReference type="PANTHER" id="PTHR16517">
    <property type="entry name" value="TUBBY-RELATED"/>
    <property type="match status" value="1"/>
</dbReference>
<evidence type="ECO:0000313" key="5">
    <source>
        <dbReference type="Proteomes" id="UP000594263"/>
    </source>
</evidence>
<dbReference type="Gene3D" id="3.20.90.10">
    <property type="entry name" value="Tubby Protein, Chain A"/>
    <property type="match status" value="1"/>
</dbReference>
<dbReference type="GO" id="GO:0005829">
    <property type="term" value="C:cytosol"/>
    <property type="evidence" value="ECO:0007669"/>
    <property type="project" value="EnsemblPlants"/>
</dbReference>
<evidence type="ECO:0000259" key="3">
    <source>
        <dbReference type="Pfam" id="PF01167"/>
    </source>
</evidence>
<feature type="compositionally biased region" description="Polar residues" evidence="2">
    <location>
        <begin position="1"/>
        <end position="40"/>
    </location>
</feature>
<dbReference type="GO" id="GO:0005634">
    <property type="term" value="C:nucleus"/>
    <property type="evidence" value="ECO:0007669"/>
    <property type="project" value="EnsemblPlants"/>
</dbReference>
<feature type="domain" description="Tubby C-terminal" evidence="3">
    <location>
        <begin position="158"/>
        <end position="385"/>
    </location>
</feature>
<dbReference type="OMA" id="SKYVIDF"/>
<sequence length="385" mass="42622">MAQPHKNSSNPAPLPRQSSCNSSSRTRNPLATLNLNNHNRSSSEGDPRQHRTRNTLRLHLSRDLDKENTACPDNNPSKHDVQPENPAKVPANPGVSTFDKVALKPTSLQLCMLSTEPDSTFGADPIDHSGAANVWDHSDSEAAPASSWSNLPNRTLLSRPLPVDVGRCTCVILKEKLAPGGSVYSLYTNEGKGRQDRKLAIACHKRKNGRSVFIVAQNVKGILSSSDDNFLGTVTSNLVGSKYHIWDQGVRSNSLPNKSNQLQGVVAVAPTISTWAGSYRSMKTWITKHQSIHQKSLTQAQAQHSTGLLKEWDTEADKVQQLFSRPPHYNNITKQYELDFRDRGRPGLRIQKSVKNFQLASETTGRQTSLQLGRVGKSKYVMDYR</sequence>
<keyword evidence="5" id="KW-1185">Reference proteome</keyword>
<accession>A0A7N0TFL7</accession>
<dbReference type="PRINTS" id="PR01573">
    <property type="entry name" value="SUPERTUBBY"/>
</dbReference>
<proteinExistence type="inferred from homology"/>